<evidence type="ECO:0000256" key="10">
    <source>
        <dbReference type="ARBA" id="ARBA00023186"/>
    </source>
</evidence>
<dbReference type="GO" id="GO:0015031">
    <property type="term" value="P:protein transport"/>
    <property type="evidence" value="ECO:0007669"/>
    <property type="project" value="UniProtKB-KW"/>
</dbReference>
<dbReference type="Proteomes" id="UP000663859">
    <property type="component" value="Unassembled WGS sequence"/>
</dbReference>
<dbReference type="RefSeq" id="WP_174582234.1">
    <property type="nucleotide sequence ID" value="NZ_CAJNOB010000034.1"/>
</dbReference>
<evidence type="ECO:0000256" key="11">
    <source>
        <dbReference type="ARBA" id="ARBA00033245"/>
    </source>
</evidence>
<evidence type="ECO:0000256" key="6">
    <source>
        <dbReference type="ARBA" id="ARBA00022692"/>
    </source>
</evidence>
<dbReference type="InterPro" id="IPR001708">
    <property type="entry name" value="YidC/ALB3/OXA1/COX18"/>
</dbReference>
<dbReference type="PANTHER" id="PTHR12428:SF65">
    <property type="entry name" value="CYTOCHROME C OXIDASE ASSEMBLY PROTEIN COX18, MITOCHONDRIAL"/>
    <property type="match status" value="1"/>
</dbReference>
<dbReference type="InterPro" id="IPR028053">
    <property type="entry name" value="Membr_insert_YidC_N"/>
</dbReference>
<comment type="caution">
    <text evidence="13">Lacks conserved residue(s) required for the propagation of feature annotation.</text>
</comment>
<evidence type="ECO:0000256" key="7">
    <source>
        <dbReference type="ARBA" id="ARBA00022927"/>
    </source>
</evidence>
<keyword evidence="6 13" id="KW-0812">Transmembrane</keyword>
<dbReference type="AlphaFoldDB" id="A0A8J2BM60"/>
<evidence type="ECO:0000256" key="2">
    <source>
        <dbReference type="ARBA" id="ARBA00010527"/>
    </source>
</evidence>
<sequence length="567" mass="64537">MDRSNWTAVLICLLLLLAWQLYLQQRYPTQPAEEPSRALPRKSLAAGPGVSQWPLGHASPETAPSIVLENESIRAVLTSAGGGVLNVELKKHWGNRGHVILNRDARDPVLEMILWKGGEQGPQPLTQFETDQKPGEVIFRTTLPGGILLERHYRLAGDYLIRMEQRLTNPSDHDASVSEWWLNLGIGSPAASQEPPRELAANWFFAKELRVGRASVLDFNPSSFLGVTWREARDRIVSQEGELGWAAVKSQYFLLLLLPDSQFPPDEVLCFRQPIWVFDRKGNRVETLAIQALARFPSLSVPKGKTTAQEFLLYAGPKEYRRLQALGRDAEMAMEFGMWGWIIKPLLGIMNGLHRLIPNYGVVIIVFTLTLKALAWPLQSLANRQMRAMQLLTPKIREIQERYKDDPQKIQSETFKLYKEYGVNPTGGCLPILIQIPIFIGFYRLLQTSVELRHQSFLWIQDLTQPDTVYTLPVVGFDVNVLPLIMAGTQFILARLQPSSGDNPQLKLIQWLPFVFVIFLYNFASALCLYWTVNNICTIFQTYWNLKQPPPTLQKRKKRPGFSALRR</sequence>
<accession>A0A8J2BM60</accession>
<dbReference type="Gene3D" id="2.70.98.90">
    <property type="match status" value="1"/>
</dbReference>
<dbReference type="InterPro" id="IPR028055">
    <property type="entry name" value="YidC/Oxa/ALB_C"/>
</dbReference>
<proteinExistence type="inferred from homology"/>
<dbReference type="PRINTS" id="PR01900">
    <property type="entry name" value="YIDCPROTEIN"/>
</dbReference>
<evidence type="ECO:0000256" key="13">
    <source>
        <dbReference type="HAMAP-Rule" id="MF_01810"/>
    </source>
</evidence>
<feature type="transmembrane region" description="Helical" evidence="13">
    <location>
        <begin position="511"/>
        <end position="533"/>
    </location>
</feature>
<feature type="transmembrane region" description="Helical" evidence="13">
    <location>
        <begin position="360"/>
        <end position="378"/>
    </location>
</feature>
<dbReference type="PANTHER" id="PTHR12428">
    <property type="entry name" value="OXA1"/>
    <property type="match status" value="1"/>
</dbReference>
<comment type="subcellular location">
    <subcellularLocation>
        <location evidence="1">Cell inner membrane</location>
        <topology evidence="1">Multi-pass membrane protein</topology>
    </subcellularLocation>
    <subcellularLocation>
        <location evidence="13">Cell membrane</location>
        <topology evidence="13">Multi-pass membrane protein</topology>
    </subcellularLocation>
</comment>
<comment type="similarity">
    <text evidence="2 13">Belongs to the OXA1/ALB3/YidC family. Type 1 subfamily.</text>
</comment>
<evidence type="ECO:0000313" key="17">
    <source>
        <dbReference type="Proteomes" id="UP000663859"/>
    </source>
</evidence>
<feature type="domain" description="Membrane insertase YidC N-terminal" evidence="15">
    <location>
        <begin position="66"/>
        <end position="347"/>
    </location>
</feature>
<evidence type="ECO:0000313" key="16">
    <source>
        <dbReference type="EMBL" id="CAF0701080.1"/>
    </source>
</evidence>
<keyword evidence="17" id="KW-1185">Reference proteome</keyword>
<feature type="domain" description="Membrane insertase YidC/Oxa/ALB C-terminal" evidence="14">
    <location>
        <begin position="360"/>
        <end position="544"/>
    </location>
</feature>
<protein>
    <recommendedName>
        <fullName evidence="3 13">Membrane protein insertase YidC</fullName>
    </recommendedName>
    <alternativeName>
        <fullName evidence="12 13">Foldase YidC</fullName>
    </alternativeName>
    <alternativeName>
        <fullName evidence="11 13">Membrane integrase YidC</fullName>
    </alternativeName>
    <alternativeName>
        <fullName evidence="13">Membrane protein YidC</fullName>
    </alternativeName>
</protein>
<organism evidence="16 17">
    <name type="scientific">Candidatus Methylacidithermus pantelleriae</name>
    <dbReference type="NCBI Taxonomy" id="2744239"/>
    <lineage>
        <taxon>Bacteria</taxon>
        <taxon>Pseudomonadati</taxon>
        <taxon>Verrucomicrobiota</taxon>
        <taxon>Methylacidiphilae</taxon>
        <taxon>Methylacidiphilales</taxon>
        <taxon>Methylacidiphilaceae</taxon>
        <taxon>Candidatus Methylacidithermus</taxon>
    </lineage>
</organism>
<evidence type="ECO:0000256" key="3">
    <source>
        <dbReference type="ARBA" id="ARBA00015325"/>
    </source>
</evidence>
<comment type="subunit">
    <text evidence="13">Interacts with the Sec translocase complex via SecD. Specifically interacts with transmembrane segments of nascent integral membrane proteins during membrane integration.</text>
</comment>
<comment type="caution">
    <text evidence="16">The sequence shown here is derived from an EMBL/GenBank/DDBJ whole genome shotgun (WGS) entry which is preliminary data.</text>
</comment>
<dbReference type="PRINTS" id="PR00701">
    <property type="entry name" value="60KDINNERMP"/>
</dbReference>
<evidence type="ECO:0000256" key="12">
    <source>
        <dbReference type="ARBA" id="ARBA00033342"/>
    </source>
</evidence>
<gene>
    <name evidence="13 16" type="primary">yidC</name>
    <name evidence="16" type="ORF">MPNT_40130</name>
</gene>
<keyword evidence="9 13" id="KW-0472">Membrane</keyword>
<name>A0A8J2BM60_9BACT</name>
<keyword evidence="4 13" id="KW-0813">Transport</keyword>
<reference evidence="16" key="1">
    <citation type="submission" date="2021-02" db="EMBL/GenBank/DDBJ databases">
        <authorList>
            <person name="Cremers G."/>
            <person name="Picone N."/>
        </authorList>
    </citation>
    <scope>NUCLEOTIDE SEQUENCE</scope>
    <source>
        <strain evidence="16">PQ17</strain>
    </source>
</reference>
<comment type="function">
    <text evidence="13">Required for the insertion and/or proper folding and/or complex formation of integral membrane proteins into the membrane. Involved in integration of membrane proteins that insert both dependently and independently of the Sec translocase complex, as well as at least some lipoproteins. Aids folding of multispanning membrane proteins.</text>
</comment>
<dbReference type="InterPro" id="IPR047196">
    <property type="entry name" value="YidC_ALB_C"/>
</dbReference>
<evidence type="ECO:0000259" key="15">
    <source>
        <dbReference type="Pfam" id="PF14849"/>
    </source>
</evidence>
<evidence type="ECO:0000256" key="1">
    <source>
        <dbReference type="ARBA" id="ARBA00004429"/>
    </source>
</evidence>
<dbReference type="EMBL" id="CAJNOB010000034">
    <property type="protein sequence ID" value="CAF0701080.1"/>
    <property type="molecule type" value="Genomic_DNA"/>
</dbReference>
<keyword evidence="8 13" id="KW-1133">Transmembrane helix</keyword>
<dbReference type="Pfam" id="PF14849">
    <property type="entry name" value="YidC_periplas"/>
    <property type="match status" value="1"/>
</dbReference>
<keyword evidence="10 13" id="KW-0143">Chaperone</keyword>
<dbReference type="NCBIfam" id="TIGR03592">
    <property type="entry name" value="yidC_oxa1_cterm"/>
    <property type="match status" value="1"/>
</dbReference>
<dbReference type="GO" id="GO:0051205">
    <property type="term" value="P:protein insertion into membrane"/>
    <property type="evidence" value="ECO:0007669"/>
    <property type="project" value="TreeGrafter"/>
</dbReference>
<evidence type="ECO:0000256" key="9">
    <source>
        <dbReference type="ARBA" id="ARBA00023136"/>
    </source>
</evidence>
<dbReference type="GO" id="GO:0032977">
    <property type="term" value="F:membrane insertase activity"/>
    <property type="evidence" value="ECO:0007669"/>
    <property type="project" value="InterPro"/>
</dbReference>
<evidence type="ECO:0000256" key="5">
    <source>
        <dbReference type="ARBA" id="ARBA00022475"/>
    </source>
</evidence>
<dbReference type="InterPro" id="IPR038221">
    <property type="entry name" value="YidC_periplasmic_sf"/>
</dbReference>
<evidence type="ECO:0000259" key="14">
    <source>
        <dbReference type="Pfam" id="PF02096"/>
    </source>
</evidence>
<keyword evidence="5 13" id="KW-1003">Cell membrane</keyword>
<dbReference type="CDD" id="cd20070">
    <property type="entry name" value="5TM_YidC_Alb3"/>
    <property type="match status" value="1"/>
</dbReference>
<evidence type="ECO:0000256" key="8">
    <source>
        <dbReference type="ARBA" id="ARBA00022989"/>
    </source>
</evidence>
<dbReference type="NCBIfam" id="TIGR03593">
    <property type="entry name" value="yidC_nterm"/>
    <property type="match status" value="1"/>
</dbReference>
<dbReference type="Pfam" id="PF02096">
    <property type="entry name" value="60KD_IMP"/>
    <property type="match status" value="1"/>
</dbReference>
<keyword evidence="7 13" id="KW-0653">Protein transport</keyword>
<dbReference type="HAMAP" id="MF_01810">
    <property type="entry name" value="YidC_type1"/>
    <property type="match status" value="1"/>
</dbReference>
<dbReference type="GO" id="GO:0005886">
    <property type="term" value="C:plasma membrane"/>
    <property type="evidence" value="ECO:0007669"/>
    <property type="project" value="UniProtKB-SubCell"/>
</dbReference>
<dbReference type="CDD" id="cd19961">
    <property type="entry name" value="EcYidC-like_peri"/>
    <property type="match status" value="1"/>
</dbReference>
<dbReference type="InterPro" id="IPR019998">
    <property type="entry name" value="Membr_insert_YidC"/>
</dbReference>
<evidence type="ECO:0000256" key="4">
    <source>
        <dbReference type="ARBA" id="ARBA00022448"/>
    </source>
</evidence>